<sequence length="229" mass="24674">MAQLAAVVFDLDDTLFDHSGSAARGFGAWLSSIHGPATPELTAAWFELQDRHFNAWRDGHVSMAEQRRRRIGELLELIGRPPVDQPGLDALWRDYFASYRAGWQRFDDAEVALELVAAAGLRTAILTNGPEDMQHDKVEVIGLASRVGPVLTAEALGSAKPDPRAYAALCAELGLDPATILYVGDDHHLDVVAARAAGLRAVHLDRRGTGPAGEPHSIATLHELAGHLA</sequence>
<dbReference type="Proteomes" id="UP000181980">
    <property type="component" value="Unassembled WGS sequence"/>
</dbReference>
<gene>
    <name evidence="2" type="ORF">SAMN04488561_4852</name>
</gene>
<dbReference type="Gene3D" id="3.40.50.1000">
    <property type="entry name" value="HAD superfamily/HAD-like"/>
    <property type="match status" value="1"/>
</dbReference>
<dbReference type="RefSeq" id="WP_216093973.1">
    <property type="nucleotide sequence ID" value="NZ_FNUC01000004.1"/>
</dbReference>
<keyword evidence="3" id="KW-1185">Reference proteome</keyword>
<proteinExistence type="predicted"/>
<name>A0A1H5PN47_9ACTN</name>
<dbReference type="STRING" id="561176.SAMN04488561_4852"/>
<dbReference type="Pfam" id="PF00702">
    <property type="entry name" value="Hydrolase"/>
    <property type="match status" value="1"/>
</dbReference>
<evidence type="ECO:0000313" key="2">
    <source>
        <dbReference type="EMBL" id="SEF15119.1"/>
    </source>
</evidence>
<organism evidence="2 3">
    <name type="scientific">Jiangella alba</name>
    <dbReference type="NCBI Taxonomy" id="561176"/>
    <lineage>
        <taxon>Bacteria</taxon>
        <taxon>Bacillati</taxon>
        <taxon>Actinomycetota</taxon>
        <taxon>Actinomycetes</taxon>
        <taxon>Jiangellales</taxon>
        <taxon>Jiangellaceae</taxon>
        <taxon>Jiangella</taxon>
    </lineage>
</organism>
<reference evidence="3" key="1">
    <citation type="submission" date="2016-10" db="EMBL/GenBank/DDBJ databases">
        <authorList>
            <person name="Varghese N."/>
            <person name="Submissions S."/>
        </authorList>
    </citation>
    <scope>NUCLEOTIDE SEQUENCE [LARGE SCALE GENOMIC DNA]</scope>
    <source>
        <strain evidence="3">DSM 45237</strain>
    </source>
</reference>
<evidence type="ECO:0000256" key="1">
    <source>
        <dbReference type="ARBA" id="ARBA00022801"/>
    </source>
</evidence>
<dbReference type="InterPro" id="IPR006439">
    <property type="entry name" value="HAD-SF_hydro_IA"/>
</dbReference>
<dbReference type="InterPro" id="IPR036412">
    <property type="entry name" value="HAD-like_sf"/>
</dbReference>
<evidence type="ECO:0000313" key="3">
    <source>
        <dbReference type="Proteomes" id="UP000181980"/>
    </source>
</evidence>
<dbReference type="InterPro" id="IPR051540">
    <property type="entry name" value="S-2-haloacid_dehalogenase"/>
</dbReference>
<dbReference type="SFLD" id="SFLDG01129">
    <property type="entry name" value="C1.5:_HAD__Beta-PGM__Phosphata"/>
    <property type="match status" value="1"/>
</dbReference>
<dbReference type="SUPFAM" id="SSF56784">
    <property type="entry name" value="HAD-like"/>
    <property type="match status" value="1"/>
</dbReference>
<dbReference type="SFLD" id="SFLDS00003">
    <property type="entry name" value="Haloacid_Dehalogenase"/>
    <property type="match status" value="1"/>
</dbReference>
<dbReference type="NCBIfam" id="TIGR01549">
    <property type="entry name" value="HAD-SF-IA-v1"/>
    <property type="match status" value="1"/>
</dbReference>
<accession>A0A1H5PN47</accession>
<dbReference type="InterPro" id="IPR023214">
    <property type="entry name" value="HAD_sf"/>
</dbReference>
<dbReference type="GO" id="GO:0016787">
    <property type="term" value="F:hydrolase activity"/>
    <property type="evidence" value="ECO:0007669"/>
    <property type="project" value="UniProtKB-KW"/>
</dbReference>
<dbReference type="Gene3D" id="1.20.120.1600">
    <property type="match status" value="1"/>
</dbReference>
<keyword evidence="1 2" id="KW-0378">Hydrolase</keyword>
<dbReference type="PANTHER" id="PTHR43316">
    <property type="entry name" value="HYDROLASE, HALOACID DELAHOGENASE-RELATED"/>
    <property type="match status" value="1"/>
</dbReference>
<dbReference type="PRINTS" id="PR00413">
    <property type="entry name" value="HADHALOGNASE"/>
</dbReference>
<dbReference type="PANTHER" id="PTHR43316:SF3">
    <property type="entry name" value="HALOACID DEHALOGENASE, TYPE II (AFU_ORTHOLOGUE AFUA_2G07750)-RELATED"/>
    <property type="match status" value="1"/>
</dbReference>
<dbReference type="AlphaFoldDB" id="A0A1H5PN47"/>
<dbReference type="EMBL" id="FNUC01000004">
    <property type="protein sequence ID" value="SEF15119.1"/>
    <property type="molecule type" value="Genomic_DNA"/>
</dbReference>
<protein>
    <submittedName>
        <fullName evidence="2">Putative hydrolase of the HAD superfamily</fullName>
    </submittedName>
</protein>
<dbReference type="NCBIfam" id="TIGR01509">
    <property type="entry name" value="HAD-SF-IA-v3"/>
    <property type="match status" value="1"/>
</dbReference>